<gene>
    <name evidence="3" type="ORF">GCM10008942_23350</name>
</gene>
<evidence type="ECO:0000313" key="3">
    <source>
        <dbReference type="EMBL" id="GAA0573989.1"/>
    </source>
</evidence>
<dbReference type="InterPro" id="IPR011990">
    <property type="entry name" value="TPR-like_helical_dom_sf"/>
</dbReference>
<sequence>MRFSRLGISAVFAAFIMVLPGAQAQSIADQADEAEITAMDLEKAGNLDGAVAKHREAIKLLEPIAKYAKKTATFKENFEITLLNAANAKFNAKDQAGAVALLEEAVALDPAGKYAVTKKVKESLSAVKGASLNQEGVNLLKAGNAAGAVEKFKQVLDLDPTNKAARINCDVAEAQVALTAGDPATAVAKMQDAVSLDPSRQFLQDELTKVKAAADAKAAEDAKKAEEEAKKKK</sequence>
<dbReference type="PROSITE" id="PS50005">
    <property type="entry name" value="TPR"/>
    <property type="match status" value="1"/>
</dbReference>
<comment type="caution">
    <text evidence="3">The sequence shown here is derived from an EMBL/GenBank/DDBJ whole genome shotgun (WGS) entry which is preliminary data.</text>
</comment>
<evidence type="ECO:0000256" key="1">
    <source>
        <dbReference type="PROSITE-ProRule" id="PRU00339"/>
    </source>
</evidence>
<evidence type="ECO:0000313" key="4">
    <source>
        <dbReference type="Proteomes" id="UP001499951"/>
    </source>
</evidence>
<feature type="chain" id="PRO_5046493396" description="Tetratricopeptide repeat protein" evidence="2">
    <location>
        <begin position="25"/>
        <end position="233"/>
    </location>
</feature>
<feature type="repeat" description="TPR" evidence="1">
    <location>
        <begin position="129"/>
        <end position="162"/>
    </location>
</feature>
<dbReference type="Proteomes" id="UP001499951">
    <property type="component" value="Unassembled WGS sequence"/>
</dbReference>
<keyword evidence="2" id="KW-0732">Signal</keyword>
<evidence type="ECO:0000256" key="2">
    <source>
        <dbReference type="SAM" id="SignalP"/>
    </source>
</evidence>
<protein>
    <recommendedName>
        <fullName evidence="5">Tetratricopeptide repeat protein</fullName>
    </recommendedName>
</protein>
<dbReference type="RefSeq" id="WP_166935922.1">
    <property type="nucleotide sequence ID" value="NZ_BAAADD010000006.1"/>
</dbReference>
<name>A0ABP3PS61_9PROT</name>
<evidence type="ECO:0008006" key="5">
    <source>
        <dbReference type="Google" id="ProtNLM"/>
    </source>
</evidence>
<reference evidence="4" key="1">
    <citation type="journal article" date="2019" name="Int. J. Syst. Evol. Microbiol.">
        <title>The Global Catalogue of Microorganisms (GCM) 10K type strain sequencing project: providing services to taxonomists for standard genome sequencing and annotation.</title>
        <authorList>
            <consortium name="The Broad Institute Genomics Platform"/>
            <consortium name="The Broad Institute Genome Sequencing Center for Infectious Disease"/>
            <person name="Wu L."/>
            <person name="Ma J."/>
        </authorList>
    </citation>
    <scope>NUCLEOTIDE SEQUENCE [LARGE SCALE GENOMIC DNA]</scope>
    <source>
        <strain evidence="4">JCM 15089</strain>
    </source>
</reference>
<dbReference type="SUPFAM" id="SSF48452">
    <property type="entry name" value="TPR-like"/>
    <property type="match status" value="1"/>
</dbReference>
<accession>A0ABP3PS61</accession>
<proteinExistence type="predicted"/>
<keyword evidence="1" id="KW-0802">TPR repeat</keyword>
<dbReference type="InterPro" id="IPR019734">
    <property type="entry name" value="TPR_rpt"/>
</dbReference>
<feature type="signal peptide" evidence="2">
    <location>
        <begin position="1"/>
        <end position="24"/>
    </location>
</feature>
<keyword evidence="4" id="KW-1185">Reference proteome</keyword>
<dbReference type="Gene3D" id="1.25.40.10">
    <property type="entry name" value="Tetratricopeptide repeat domain"/>
    <property type="match status" value="2"/>
</dbReference>
<organism evidence="3 4">
    <name type="scientific">Rhizomicrobium electricum</name>
    <dbReference type="NCBI Taxonomy" id="480070"/>
    <lineage>
        <taxon>Bacteria</taxon>
        <taxon>Pseudomonadati</taxon>
        <taxon>Pseudomonadota</taxon>
        <taxon>Alphaproteobacteria</taxon>
        <taxon>Micropepsales</taxon>
        <taxon>Micropepsaceae</taxon>
        <taxon>Rhizomicrobium</taxon>
    </lineage>
</organism>
<dbReference type="EMBL" id="BAAADD010000006">
    <property type="protein sequence ID" value="GAA0573989.1"/>
    <property type="molecule type" value="Genomic_DNA"/>
</dbReference>